<keyword evidence="1" id="KW-0808">Transferase</keyword>
<dbReference type="EMBL" id="CAXAMM010030890">
    <property type="protein sequence ID" value="CAK9067178.1"/>
    <property type="molecule type" value="Genomic_DNA"/>
</dbReference>
<organism evidence="1 2">
    <name type="scientific">Durusdinium trenchii</name>
    <dbReference type="NCBI Taxonomy" id="1381693"/>
    <lineage>
        <taxon>Eukaryota</taxon>
        <taxon>Sar</taxon>
        <taxon>Alveolata</taxon>
        <taxon>Dinophyceae</taxon>
        <taxon>Suessiales</taxon>
        <taxon>Symbiodiniaceae</taxon>
        <taxon>Durusdinium</taxon>
    </lineage>
</organism>
<dbReference type="GO" id="GO:0016301">
    <property type="term" value="F:kinase activity"/>
    <property type="evidence" value="ECO:0007669"/>
    <property type="project" value="UniProtKB-KW"/>
</dbReference>
<comment type="caution">
    <text evidence="1">The sequence shown here is derived from an EMBL/GenBank/DDBJ whole genome shotgun (WGS) entry which is preliminary data.</text>
</comment>
<proteinExistence type="predicted"/>
<gene>
    <name evidence="1" type="ORF">SCF082_LOCUS34052</name>
</gene>
<accession>A0ABP0NUT4</accession>
<evidence type="ECO:0000313" key="1">
    <source>
        <dbReference type="EMBL" id="CAK9067178.1"/>
    </source>
</evidence>
<dbReference type="Proteomes" id="UP001642464">
    <property type="component" value="Unassembled WGS sequence"/>
</dbReference>
<protein>
    <submittedName>
        <fullName evidence="1">Calcium-dependent protein kinase 2</fullName>
    </submittedName>
</protein>
<reference evidence="1 2" key="1">
    <citation type="submission" date="2024-02" db="EMBL/GenBank/DDBJ databases">
        <authorList>
            <person name="Chen Y."/>
            <person name="Shah S."/>
            <person name="Dougan E. K."/>
            <person name="Thang M."/>
            <person name="Chan C."/>
        </authorList>
    </citation>
    <scope>NUCLEOTIDE SEQUENCE [LARGE SCALE GENOMIC DNA]</scope>
</reference>
<sequence length="738" mass="83269">MKLLYLSGTLYQAYGATLPFAHDDSARCVHFQRPGHILMYSQDTVIFPIGISVPSDVVASSVPKKIRVDAGFVGSSKGGQVSEYKFGPMEEARYHDFYRRHRFALTKCKGGWDAFRHPEILAMGTVPRFAGLAKAPPFTVPFIPKSLLLQAEEELRPYSKHLEAVYNATVLQLLDHTRRCLTAESMAARVLRTMGLWPTKRPLKLLYVTCGFGYTGAGDGWQGPVSIGLFLGLQALLREVPGSRIVDGPAMDPNPAIWPEETEHRSNFWYLARNHDPWIHEEDLRQRMYGYGFSYARRLSVKDLASQAEREDVPKALQRREFDGIIYGKVGPAQGCEPLPFYDDVQAAGYPGERVAFIYGGDFGLAEAQVARHARILSGLGLVFFREIDVPDENFAWIPARVFPKACYCDPFWKQFFKLWRVRLKCWNCDEADAPLRTQYWEHFQQVWAGYPWSKGDQVEYLKPCWSGFLLLSFAMLSQPQKLPIEELTLRCKFFAQHLQKAEEHVTFKPRRCVLPQLRRGARAFRRTFQVAPQEIQHFVRSACEGLRGSSSRGRLDAFDAAFVGDGRSLLELRMEKASELRVAQWHVYRKEQIVMSVELQFAGEMGSFEVWSRAAGGVACAFVGRCRCDQGSSSADLGKARVPAAFSGAGLLRMAAPRKPEDIFQEDTMPPVPIELIEPSELLADQSNESTQLNDTRRHLFDLLARPPGSTTPGDLGGCYGHTTRCPAWHAAWHARA</sequence>
<name>A0ABP0NUT4_9DINO</name>
<evidence type="ECO:0000313" key="2">
    <source>
        <dbReference type="Proteomes" id="UP001642464"/>
    </source>
</evidence>
<keyword evidence="1" id="KW-0418">Kinase</keyword>
<keyword evidence="2" id="KW-1185">Reference proteome</keyword>